<protein>
    <recommendedName>
        <fullName evidence="3">Gluconate 2-dehydrogenase subunit 3 family protein</fullName>
    </recommendedName>
</protein>
<dbReference type="RefSeq" id="WP_146959921.1">
    <property type="nucleotide sequence ID" value="NZ_CP042467.1"/>
</dbReference>
<sequence>MKRRTFLRWGIACGAIALGGLALSWPIIGDFPRMWDEAPGAGFKVLTDEEALITRALAGGIFPGDQTMPSGENLGLDHFFDEYLAVIPRQTATLLRILIRSIDRMAMYDFGGRLHTRNILERVEVVEAWDQSSSGIRRTIFQSIKVLLAMGYFEHPDVLRAAGIEYECGGMG</sequence>
<dbReference type="Proteomes" id="UP000321595">
    <property type="component" value="Chromosome"/>
</dbReference>
<name>A0A5B8XW19_9DELT</name>
<dbReference type="EMBL" id="CP042467">
    <property type="protein sequence ID" value="QED27936.1"/>
    <property type="molecule type" value="Genomic_DNA"/>
</dbReference>
<keyword evidence="2" id="KW-1185">Reference proteome</keyword>
<evidence type="ECO:0000313" key="1">
    <source>
        <dbReference type="EMBL" id="QED27936.1"/>
    </source>
</evidence>
<reference evidence="1 2" key="1">
    <citation type="submission" date="2019-08" db="EMBL/GenBank/DDBJ databases">
        <authorList>
            <person name="Liang Q."/>
        </authorList>
    </citation>
    <scope>NUCLEOTIDE SEQUENCE [LARGE SCALE GENOMIC DNA]</scope>
    <source>
        <strain evidence="1 2">V1718</strain>
    </source>
</reference>
<dbReference type="Pfam" id="PF13618">
    <property type="entry name" value="Gluconate_2-dh3"/>
    <property type="match status" value="1"/>
</dbReference>
<gene>
    <name evidence="1" type="ORF">FRD01_11950</name>
</gene>
<organism evidence="1 2">
    <name type="scientific">Microvenator marinus</name>
    <dbReference type="NCBI Taxonomy" id="2600177"/>
    <lineage>
        <taxon>Bacteria</taxon>
        <taxon>Deltaproteobacteria</taxon>
        <taxon>Bradymonadales</taxon>
        <taxon>Microvenatoraceae</taxon>
        <taxon>Microvenator</taxon>
    </lineage>
</organism>
<accession>A0A5B8XW19</accession>
<dbReference type="KEGG" id="bbae:FRD01_11950"/>
<dbReference type="OrthoDB" id="5506702at2"/>
<dbReference type="InterPro" id="IPR027056">
    <property type="entry name" value="Gluconate_2DH_su3"/>
</dbReference>
<proteinExistence type="predicted"/>
<evidence type="ECO:0000313" key="2">
    <source>
        <dbReference type="Proteomes" id="UP000321595"/>
    </source>
</evidence>
<evidence type="ECO:0008006" key="3">
    <source>
        <dbReference type="Google" id="ProtNLM"/>
    </source>
</evidence>
<dbReference type="AlphaFoldDB" id="A0A5B8XW19"/>